<evidence type="ECO:0000313" key="2">
    <source>
        <dbReference type="Proteomes" id="UP001057375"/>
    </source>
</evidence>
<dbReference type="EMBL" id="BQXS01006229">
    <property type="protein sequence ID" value="GKT18515.1"/>
    <property type="molecule type" value="Genomic_DNA"/>
</dbReference>
<organism evidence="1 2">
    <name type="scientific">Aduncisulcus paluster</name>
    <dbReference type="NCBI Taxonomy" id="2918883"/>
    <lineage>
        <taxon>Eukaryota</taxon>
        <taxon>Metamonada</taxon>
        <taxon>Carpediemonas-like organisms</taxon>
        <taxon>Aduncisulcus</taxon>
    </lineage>
</organism>
<dbReference type="Proteomes" id="UP001057375">
    <property type="component" value="Unassembled WGS sequence"/>
</dbReference>
<evidence type="ECO:0000313" key="1">
    <source>
        <dbReference type="EMBL" id="GKT18515.1"/>
    </source>
</evidence>
<sequence length="100" mass="11442">MMKGVDNDGHFTHISIPFSSSSPMKGAYICLRGDSSPLLDLSFTLTSSKGEKTSKKYEFPLFYECDGSRWYFLPVDLPDVVLCEITEEVDWIKYFRILSL</sequence>
<comment type="caution">
    <text evidence="1">The sequence shown here is derived from an EMBL/GenBank/DDBJ whole genome shotgun (WGS) entry which is preliminary data.</text>
</comment>
<keyword evidence="2" id="KW-1185">Reference proteome</keyword>
<proteinExistence type="predicted"/>
<reference evidence="1" key="1">
    <citation type="submission" date="2022-03" db="EMBL/GenBank/DDBJ databases">
        <title>Draft genome sequence of Aduncisulcus paluster, a free-living microaerophilic Fornicata.</title>
        <authorList>
            <person name="Yuyama I."/>
            <person name="Kume K."/>
            <person name="Tamura T."/>
            <person name="Inagaki Y."/>
            <person name="Hashimoto T."/>
        </authorList>
    </citation>
    <scope>NUCLEOTIDE SEQUENCE</scope>
    <source>
        <strain evidence="1">NY0171</strain>
    </source>
</reference>
<gene>
    <name evidence="1" type="ORF">ADUPG1_004261</name>
</gene>
<feature type="non-terminal residue" evidence="1">
    <location>
        <position position="100"/>
    </location>
</feature>
<name>A0ABQ5JZI5_9EUKA</name>
<accession>A0ABQ5JZI5</accession>
<protein>
    <submittedName>
        <fullName evidence="1">Uncharacterized protein</fullName>
    </submittedName>
</protein>